<sequence>MNVVKESKNVKAEQRIPVKTNLTWYETSVAIHLVGLRHTESLRKGMQDKHGYKGRDMQDNLYGMLGEIAFAKITNKYFPMTVNTFKEADIGINWQVRTVGSNKNRDLIIRPTDPVKHKYVLVEIEKDNKDYTATIHGWIEGSNGKHPQYLSNFGYPDRPKAYRIPKEALRSPSWIPI</sequence>
<organism evidence="1">
    <name type="scientific">marine metagenome</name>
    <dbReference type="NCBI Taxonomy" id="408172"/>
    <lineage>
        <taxon>unclassified sequences</taxon>
        <taxon>metagenomes</taxon>
        <taxon>ecological metagenomes</taxon>
    </lineage>
</organism>
<accession>A0A381RS48</accession>
<protein>
    <submittedName>
        <fullName evidence="1">Uncharacterized protein</fullName>
    </submittedName>
</protein>
<evidence type="ECO:0000313" key="1">
    <source>
        <dbReference type="EMBL" id="SUZ93808.1"/>
    </source>
</evidence>
<dbReference type="AlphaFoldDB" id="A0A381RS48"/>
<dbReference type="EMBL" id="UINC01002178">
    <property type="protein sequence ID" value="SUZ93808.1"/>
    <property type="molecule type" value="Genomic_DNA"/>
</dbReference>
<name>A0A381RS48_9ZZZZ</name>
<reference evidence="1" key="1">
    <citation type="submission" date="2018-05" db="EMBL/GenBank/DDBJ databases">
        <authorList>
            <person name="Lanie J.A."/>
            <person name="Ng W.-L."/>
            <person name="Kazmierczak K.M."/>
            <person name="Andrzejewski T.M."/>
            <person name="Davidsen T.M."/>
            <person name="Wayne K.J."/>
            <person name="Tettelin H."/>
            <person name="Glass J.I."/>
            <person name="Rusch D."/>
            <person name="Podicherti R."/>
            <person name="Tsui H.-C.T."/>
            <person name="Winkler M.E."/>
        </authorList>
    </citation>
    <scope>NUCLEOTIDE SEQUENCE</scope>
</reference>
<gene>
    <name evidence="1" type="ORF">METZ01_LOCUS46662</name>
</gene>
<proteinExistence type="predicted"/>